<dbReference type="GO" id="GO:0008270">
    <property type="term" value="F:zinc ion binding"/>
    <property type="evidence" value="ECO:0007669"/>
    <property type="project" value="UniProtKB-KW"/>
</dbReference>
<reference evidence="3 4" key="1">
    <citation type="submission" date="2024-03" db="EMBL/GenBank/DDBJ databases">
        <title>Adaptation during the transition from Ophiocordyceps entomopathogen to insect associate is accompanied by gene loss and intensified selection.</title>
        <authorList>
            <person name="Ward C.M."/>
            <person name="Onetto C.A."/>
            <person name="Borneman A.R."/>
        </authorList>
    </citation>
    <scope>NUCLEOTIDE SEQUENCE [LARGE SCALE GENOMIC DNA]</scope>
    <source>
        <strain evidence="3">AWRI1</strain>
        <tissue evidence="3">Single Adult Female</tissue>
    </source>
</reference>
<dbReference type="Proteomes" id="UP001367676">
    <property type="component" value="Unassembled WGS sequence"/>
</dbReference>
<dbReference type="AlphaFoldDB" id="A0AAN9T6X1"/>
<evidence type="ECO:0000313" key="3">
    <source>
        <dbReference type="EMBL" id="KAK7573710.1"/>
    </source>
</evidence>
<dbReference type="Gene3D" id="3.30.160.60">
    <property type="entry name" value="Classic Zinc Finger"/>
    <property type="match status" value="1"/>
</dbReference>
<comment type="caution">
    <text evidence="3">The sequence shown here is derived from an EMBL/GenBank/DDBJ whole genome shotgun (WGS) entry which is preliminary data.</text>
</comment>
<sequence>MTESSTYNLKFVSLRSTPPPVDEYSQQLQIQNFGKMWKELEFGVSAKYRSIDPLQSDDHFLDSSAAPGGGFHCPNGCGRKYKYKGNLSQHLKNECGKEKQFECEFCNKRFTHKSTVKKHAYLLHNKIIECCDIKRIIF</sequence>
<dbReference type="SUPFAM" id="SSF57667">
    <property type="entry name" value="beta-beta-alpha zinc fingers"/>
    <property type="match status" value="1"/>
</dbReference>
<dbReference type="InterPro" id="IPR036236">
    <property type="entry name" value="Znf_C2H2_sf"/>
</dbReference>
<dbReference type="InterPro" id="IPR013087">
    <property type="entry name" value="Znf_C2H2_type"/>
</dbReference>
<dbReference type="EMBL" id="JBBCAQ010000037">
    <property type="protein sequence ID" value="KAK7573710.1"/>
    <property type="molecule type" value="Genomic_DNA"/>
</dbReference>
<dbReference type="PROSITE" id="PS50157">
    <property type="entry name" value="ZINC_FINGER_C2H2_2"/>
    <property type="match status" value="2"/>
</dbReference>
<feature type="domain" description="C2H2-type" evidence="2">
    <location>
        <begin position="71"/>
        <end position="99"/>
    </location>
</feature>
<gene>
    <name evidence="3" type="ORF">V9T40_010901</name>
</gene>
<dbReference type="PROSITE" id="PS00028">
    <property type="entry name" value="ZINC_FINGER_C2H2_1"/>
    <property type="match status" value="1"/>
</dbReference>
<organism evidence="3 4">
    <name type="scientific">Parthenolecanium corni</name>
    <dbReference type="NCBI Taxonomy" id="536013"/>
    <lineage>
        <taxon>Eukaryota</taxon>
        <taxon>Metazoa</taxon>
        <taxon>Ecdysozoa</taxon>
        <taxon>Arthropoda</taxon>
        <taxon>Hexapoda</taxon>
        <taxon>Insecta</taxon>
        <taxon>Pterygota</taxon>
        <taxon>Neoptera</taxon>
        <taxon>Paraneoptera</taxon>
        <taxon>Hemiptera</taxon>
        <taxon>Sternorrhyncha</taxon>
        <taxon>Coccoidea</taxon>
        <taxon>Coccidae</taxon>
        <taxon>Parthenolecanium</taxon>
    </lineage>
</organism>
<dbReference type="Pfam" id="PF00096">
    <property type="entry name" value="zf-C2H2"/>
    <property type="match status" value="2"/>
</dbReference>
<accession>A0AAN9T6X1</accession>
<keyword evidence="4" id="KW-1185">Reference proteome</keyword>
<feature type="domain" description="C2H2-type" evidence="2">
    <location>
        <begin position="101"/>
        <end position="124"/>
    </location>
</feature>
<proteinExistence type="predicted"/>
<evidence type="ECO:0000259" key="2">
    <source>
        <dbReference type="PROSITE" id="PS50157"/>
    </source>
</evidence>
<evidence type="ECO:0000313" key="4">
    <source>
        <dbReference type="Proteomes" id="UP001367676"/>
    </source>
</evidence>
<keyword evidence="1" id="KW-0862">Zinc</keyword>
<keyword evidence="1" id="KW-0479">Metal-binding</keyword>
<keyword evidence="1" id="KW-0863">Zinc-finger</keyword>
<name>A0AAN9T6X1_9HEMI</name>
<protein>
    <recommendedName>
        <fullName evidence="2">C2H2-type domain-containing protein</fullName>
    </recommendedName>
</protein>
<evidence type="ECO:0000256" key="1">
    <source>
        <dbReference type="PROSITE-ProRule" id="PRU00042"/>
    </source>
</evidence>
<dbReference type="SMART" id="SM00355">
    <property type="entry name" value="ZnF_C2H2"/>
    <property type="match status" value="2"/>
</dbReference>